<name>G7Z1U0_AZOL4</name>
<dbReference type="EMBL" id="FQ311868">
    <property type="protein sequence ID" value="CBS87255.1"/>
    <property type="molecule type" value="Genomic_DNA"/>
</dbReference>
<dbReference type="HOGENOM" id="CLU_3004122_0_0_5"/>
<protein>
    <submittedName>
        <fullName evidence="1">Uncharacterized protein</fullName>
    </submittedName>
</protein>
<dbReference type="STRING" id="862719.AZOLI_2015"/>
<dbReference type="Proteomes" id="UP000005667">
    <property type="component" value="Chromosome"/>
</dbReference>
<evidence type="ECO:0000313" key="1">
    <source>
        <dbReference type="EMBL" id="CBS87255.1"/>
    </source>
</evidence>
<dbReference type="AlphaFoldDB" id="G7Z1U0"/>
<reference evidence="2" key="1">
    <citation type="journal article" date="2011" name="PLoS Genet.">
        <title>Azospirillum genomes reveal transition of bacteria from aquatic to terrestrial environments.</title>
        <authorList>
            <person name="Wisniewski-Dye F."/>
            <person name="Borziak K."/>
            <person name="Khalsa-Moyers G."/>
            <person name="Alexandre G."/>
            <person name="Sukharnikov L.O."/>
            <person name="Wuichet K."/>
            <person name="Hurst G.B."/>
            <person name="McDonald W.H."/>
            <person name="Robertson J.S."/>
            <person name="Barbe V."/>
            <person name="Calteau A."/>
            <person name="Rouy Z."/>
            <person name="Mangenot S."/>
            <person name="Prigent-Combaret C."/>
            <person name="Normand P."/>
            <person name="Boyer M."/>
            <person name="Siguier P."/>
            <person name="Dessaux Y."/>
            <person name="Elmerich C."/>
            <person name="Condemine G."/>
            <person name="Krishnen G."/>
            <person name="Kennedy I."/>
            <person name="Paterson A.H."/>
            <person name="Gonzalez V."/>
            <person name="Mavingui P."/>
            <person name="Zhulin I.B."/>
        </authorList>
    </citation>
    <scope>NUCLEOTIDE SEQUENCE [LARGE SCALE GENOMIC DNA]</scope>
    <source>
        <strain evidence="2">4B</strain>
    </source>
</reference>
<dbReference type="KEGG" id="ali:AZOLI_2015"/>
<accession>G7Z1U0</accession>
<gene>
    <name evidence="1" type="ordered locus">AZOLI_2015</name>
</gene>
<keyword evidence="2" id="KW-1185">Reference proteome</keyword>
<sequence length="56" mass="6531">MRNHLKKMITPKPPSGHQAERQMYITFSITTQRRRLEVMLAASLFEASVRLMVSIE</sequence>
<evidence type="ECO:0000313" key="2">
    <source>
        <dbReference type="Proteomes" id="UP000005667"/>
    </source>
</evidence>
<organism evidence="1 2">
    <name type="scientific">Azospirillum lipoferum (strain 4B)</name>
    <dbReference type="NCBI Taxonomy" id="862719"/>
    <lineage>
        <taxon>Bacteria</taxon>
        <taxon>Pseudomonadati</taxon>
        <taxon>Pseudomonadota</taxon>
        <taxon>Alphaproteobacteria</taxon>
        <taxon>Rhodospirillales</taxon>
        <taxon>Azospirillaceae</taxon>
        <taxon>Azospirillum</taxon>
    </lineage>
</organism>
<proteinExistence type="predicted"/>